<evidence type="ECO:0000313" key="4">
    <source>
        <dbReference type="Proteomes" id="UP000676169"/>
    </source>
</evidence>
<keyword evidence="2" id="KW-0472">Membrane</keyword>
<keyword evidence="2" id="KW-1133">Transmembrane helix</keyword>
<organism evidence="3 4">
    <name type="scientific">Luteolibacter ambystomatis</name>
    <dbReference type="NCBI Taxonomy" id="2824561"/>
    <lineage>
        <taxon>Bacteria</taxon>
        <taxon>Pseudomonadati</taxon>
        <taxon>Verrucomicrobiota</taxon>
        <taxon>Verrucomicrobiia</taxon>
        <taxon>Verrucomicrobiales</taxon>
        <taxon>Verrucomicrobiaceae</taxon>
        <taxon>Luteolibacter</taxon>
    </lineage>
</organism>
<keyword evidence="2" id="KW-0812">Transmembrane</keyword>
<dbReference type="Proteomes" id="UP000676169">
    <property type="component" value="Chromosome"/>
</dbReference>
<evidence type="ECO:0000256" key="1">
    <source>
        <dbReference type="SAM" id="MobiDB-lite"/>
    </source>
</evidence>
<dbReference type="EMBL" id="CP073100">
    <property type="protein sequence ID" value="QUE51030.1"/>
    <property type="molecule type" value="Genomic_DNA"/>
</dbReference>
<feature type="region of interest" description="Disordered" evidence="1">
    <location>
        <begin position="201"/>
        <end position="224"/>
    </location>
</feature>
<reference evidence="3" key="1">
    <citation type="submission" date="2021-04" db="EMBL/GenBank/DDBJ databases">
        <title>Luteolibacter sp. 32A isolated from the skin of an Anderson's salamander (Ambystoma andersonii).</title>
        <authorList>
            <person name="Spergser J."/>
            <person name="Busse H.-J."/>
        </authorList>
    </citation>
    <scope>NUCLEOTIDE SEQUENCE</scope>
    <source>
        <strain evidence="3">32A</strain>
    </source>
</reference>
<name>A0A975J000_9BACT</name>
<feature type="transmembrane region" description="Helical" evidence="2">
    <location>
        <begin position="6"/>
        <end position="28"/>
    </location>
</feature>
<evidence type="ECO:0000256" key="2">
    <source>
        <dbReference type="SAM" id="Phobius"/>
    </source>
</evidence>
<keyword evidence="4" id="KW-1185">Reference proteome</keyword>
<accession>A0A975J000</accession>
<evidence type="ECO:0000313" key="3">
    <source>
        <dbReference type="EMBL" id="QUE51030.1"/>
    </source>
</evidence>
<dbReference type="AlphaFoldDB" id="A0A975J000"/>
<gene>
    <name evidence="3" type="ORF">KBB96_19510</name>
</gene>
<sequence>MSDNSGTYMVVGGMILLVFGGIFLSVAADQRSSFLSANKAVNQDIRNNEELLTSLTPRLQRLKQLDATASPRLEQAAELEAIEGRLVDQQLQLDSLRTRSAALKTSLLSVGDSYEKYRTTYRKGIWDAAANEKMPELVLRNGRRYQDVTILRVTPVGLEISHSDGNARVSAADLDGKWQERFQWKDDERLEVLKREREALQQAANAPVPPVPSGNLAPAPAGSSNDLDRLQIEFNAWNAKVAALRAQRDEALSRSNGSSQSPPGTLETWAARATRLSGELDRAVQYCEQARRRLENAGRPQPVY</sequence>
<proteinExistence type="predicted"/>
<protein>
    <submittedName>
        <fullName evidence="3">Uncharacterized protein</fullName>
    </submittedName>
</protein>
<dbReference type="KEGG" id="lamb:KBB96_19510"/>
<dbReference type="RefSeq" id="WP_211631169.1">
    <property type="nucleotide sequence ID" value="NZ_CP073100.1"/>
</dbReference>